<protein>
    <submittedName>
        <fullName evidence="2">Uncharacterized protein</fullName>
    </submittedName>
</protein>
<dbReference type="EMBL" id="JAGFBS010000017">
    <property type="protein sequence ID" value="KAG6374838.1"/>
    <property type="molecule type" value="Genomic_DNA"/>
</dbReference>
<name>A0A8I3A987_9AGAM</name>
<dbReference type="OrthoDB" id="4062651at2759"/>
<feature type="compositionally biased region" description="Low complexity" evidence="1">
    <location>
        <begin position="42"/>
        <end position="54"/>
    </location>
</feature>
<evidence type="ECO:0000313" key="3">
    <source>
        <dbReference type="Proteomes" id="UP000683000"/>
    </source>
</evidence>
<proteinExistence type="predicted"/>
<feature type="region of interest" description="Disordered" evidence="1">
    <location>
        <begin position="1"/>
        <end position="24"/>
    </location>
</feature>
<evidence type="ECO:0000313" key="2">
    <source>
        <dbReference type="EMBL" id="KAG6374838.1"/>
    </source>
</evidence>
<dbReference type="InterPro" id="IPR011009">
    <property type="entry name" value="Kinase-like_dom_sf"/>
</dbReference>
<sequence>MTLFDSRMTSTNPAPLLHQGYGGEDPIAEARDAFIKGRSKKQSPSGSSHPSSFRKTQREKDTHIPCGRPREPEEIIPVTLFHPVFGQFVDDCQTGTMTEDDNQFVDKLANAMSDVYEKETQRVEVVQKVFKEVHLEFNTNAIVAGTQYVMDTKLTLDDLPLPPYVIAEFKNEAAAPASEPFMQAVAYYLEATKIYAPRMSGLLYVFGIDKRNTFLQDHTSCVFAGAVWNLRPVVQVLSTPLAFHYHSTDTHNQLTVARHMAAFRKAVRTLKESYEGLPVDAYGLVNTSSHNTLFPYRTEFKSLSDESTKKFCYTEQLEEGGKKRGLIFFGTLTEDPTVQICIKFTRCYSKEAHLHCAELGFAPELRGFLPGGWYMVVMDRLVGYDLLADLPDTDHLPRSVFEAIGTQLKTLHARQLVHGDIRDTNILVKNDDRTKFMIFDFDWGGVENVIRYPPYVIYTDIQRPNDARDGLLIKAAHGLAMLDVITDMRAAKNL</sequence>
<keyword evidence="3" id="KW-1185">Reference proteome</keyword>
<dbReference type="Pfam" id="PF06293">
    <property type="entry name" value="Kdo"/>
    <property type="match status" value="1"/>
</dbReference>
<dbReference type="Proteomes" id="UP000683000">
    <property type="component" value="Unassembled WGS sequence"/>
</dbReference>
<feature type="compositionally biased region" description="Basic and acidic residues" evidence="1">
    <location>
        <begin position="56"/>
        <end position="70"/>
    </location>
</feature>
<reference evidence="2" key="1">
    <citation type="submission" date="2021-03" db="EMBL/GenBank/DDBJ databases">
        <title>Evolutionary innovations through gain and loss of genes in the ectomycorrhizal Boletales.</title>
        <authorList>
            <person name="Wu G."/>
            <person name="Miyauchi S."/>
            <person name="Morin E."/>
            <person name="Yang Z.-L."/>
            <person name="Xu J."/>
            <person name="Martin F.M."/>
        </authorList>
    </citation>
    <scope>NUCLEOTIDE SEQUENCE</scope>
    <source>
        <strain evidence="2">BR01</strain>
    </source>
</reference>
<accession>A0A8I3A987</accession>
<dbReference type="Gene3D" id="1.10.510.10">
    <property type="entry name" value="Transferase(Phosphotransferase) domain 1"/>
    <property type="match status" value="1"/>
</dbReference>
<evidence type="ECO:0000256" key="1">
    <source>
        <dbReference type="SAM" id="MobiDB-lite"/>
    </source>
</evidence>
<gene>
    <name evidence="2" type="ORF">JVT61DRAFT_4223</name>
</gene>
<dbReference type="AlphaFoldDB" id="A0A8I3A987"/>
<comment type="caution">
    <text evidence="2">The sequence shown here is derived from an EMBL/GenBank/DDBJ whole genome shotgun (WGS) entry which is preliminary data.</text>
</comment>
<feature type="region of interest" description="Disordered" evidence="1">
    <location>
        <begin position="36"/>
        <end position="70"/>
    </location>
</feature>
<dbReference type="SUPFAM" id="SSF56112">
    <property type="entry name" value="Protein kinase-like (PK-like)"/>
    <property type="match status" value="1"/>
</dbReference>
<organism evidence="2 3">
    <name type="scientific">Boletus reticuloceps</name>
    <dbReference type="NCBI Taxonomy" id="495285"/>
    <lineage>
        <taxon>Eukaryota</taxon>
        <taxon>Fungi</taxon>
        <taxon>Dikarya</taxon>
        <taxon>Basidiomycota</taxon>
        <taxon>Agaricomycotina</taxon>
        <taxon>Agaricomycetes</taxon>
        <taxon>Agaricomycetidae</taxon>
        <taxon>Boletales</taxon>
        <taxon>Boletineae</taxon>
        <taxon>Boletaceae</taxon>
        <taxon>Boletoideae</taxon>
        <taxon>Boletus</taxon>
    </lineage>
</organism>